<accession>Q6MPD9</accession>
<keyword evidence="6 8" id="KW-1133">Transmembrane helix</keyword>
<dbReference type="Gene3D" id="3.40.50.1000">
    <property type="entry name" value="HAD superfamily/HAD-like"/>
    <property type="match status" value="1"/>
</dbReference>
<protein>
    <submittedName>
        <fullName evidence="11">Cation transporting ATPase</fullName>
    </submittedName>
</protein>
<evidence type="ECO:0000313" key="11">
    <source>
        <dbReference type="EMBL" id="CAE78859.1"/>
    </source>
</evidence>
<dbReference type="PRINTS" id="PR00119">
    <property type="entry name" value="CATATPASE"/>
</dbReference>
<feature type="domain" description="Cation-transporting P-type ATPase N-terminal" evidence="10">
    <location>
        <begin position="16"/>
        <end position="64"/>
    </location>
</feature>
<evidence type="ECO:0000256" key="4">
    <source>
        <dbReference type="ARBA" id="ARBA00022840"/>
    </source>
</evidence>
<keyword evidence="12" id="KW-1185">Reference proteome</keyword>
<dbReference type="GO" id="GO:0016020">
    <property type="term" value="C:membrane"/>
    <property type="evidence" value="ECO:0007669"/>
    <property type="project" value="UniProtKB-SubCell"/>
</dbReference>
<comment type="subcellular location">
    <subcellularLocation>
        <location evidence="1">Membrane</location>
        <topology evidence="1">Multi-pass membrane protein</topology>
    </subcellularLocation>
</comment>
<dbReference type="SFLD" id="SFLDS00003">
    <property type="entry name" value="Haloacid_Dehalogenase"/>
    <property type="match status" value="1"/>
</dbReference>
<dbReference type="PROSITE" id="PS00154">
    <property type="entry name" value="ATPASE_E1_E2"/>
    <property type="match status" value="1"/>
</dbReference>
<dbReference type="RefSeq" id="WP_011163461.1">
    <property type="nucleotide sequence ID" value="NC_005363.1"/>
</dbReference>
<dbReference type="EMBL" id="BX842648">
    <property type="protein sequence ID" value="CAE78859.1"/>
    <property type="molecule type" value="Genomic_DNA"/>
</dbReference>
<dbReference type="KEGG" id="bba:Bd0916"/>
<dbReference type="AlphaFoldDB" id="Q6MPD9"/>
<dbReference type="SUPFAM" id="SSF81665">
    <property type="entry name" value="Calcium ATPase, transmembrane domain M"/>
    <property type="match status" value="1"/>
</dbReference>
<evidence type="ECO:0000313" key="12">
    <source>
        <dbReference type="Proteomes" id="UP000008080"/>
    </source>
</evidence>
<dbReference type="GeneID" id="93011990"/>
<evidence type="ECO:0000256" key="2">
    <source>
        <dbReference type="ARBA" id="ARBA00022692"/>
    </source>
</evidence>
<dbReference type="NCBIfam" id="TIGR01494">
    <property type="entry name" value="ATPase_P-type"/>
    <property type="match status" value="2"/>
</dbReference>
<dbReference type="InterPro" id="IPR036412">
    <property type="entry name" value="HAD-like_sf"/>
</dbReference>
<dbReference type="HOGENOM" id="CLU_002360_1_1_7"/>
<feature type="transmembrane region" description="Helical" evidence="8">
    <location>
        <begin position="639"/>
        <end position="658"/>
    </location>
</feature>
<feature type="transmembrane region" description="Helical" evidence="8">
    <location>
        <begin position="705"/>
        <end position="726"/>
    </location>
</feature>
<proteinExistence type="predicted"/>
<dbReference type="GO" id="GO:0016887">
    <property type="term" value="F:ATP hydrolysis activity"/>
    <property type="evidence" value="ECO:0007669"/>
    <property type="project" value="InterPro"/>
</dbReference>
<dbReference type="SUPFAM" id="SSF56784">
    <property type="entry name" value="HAD-like"/>
    <property type="match status" value="1"/>
</dbReference>
<feature type="transmembrane region" description="Helical" evidence="8">
    <location>
        <begin position="764"/>
        <end position="782"/>
    </location>
</feature>
<dbReference type="Gene3D" id="2.70.150.10">
    <property type="entry name" value="Calcium-transporting ATPase, cytoplasmic transduction domain A"/>
    <property type="match status" value="1"/>
</dbReference>
<evidence type="ECO:0000256" key="7">
    <source>
        <dbReference type="ARBA" id="ARBA00023136"/>
    </source>
</evidence>
<evidence type="ECO:0000256" key="8">
    <source>
        <dbReference type="SAM" id="Phobius"/>
    </source>
</evidence>
<dbReference type="Pfam" id="PF00690">
    <property type="entry name" value="Cation_ATPase_N"/>
    <property type="match status" value="1"/>
</dbReference>
<dbReference type="GO" id="GO:0005524">
    <property type="term" value="F:ATP binding"/>
    <property type="evidence" value="ECO:0007669"/>
    <property type="project" value="UniProtKB-KW"/>
</dbReference>
<dbReference type="Gene3D" id="3.40.1110.10">
    <property type="entry name" value="Calcium-transporting ATPase, cytoplasmic domain N"/>
    <property type="match status" value="1"/>
</dbReference>
<feature type="transmembrane region" description="Helical" evidence="8">
    <location>
        <begin position="242"/>
        <end position="260"/>
    </location>
</feature>
<name>Q6MPD9_BDEBA</name>
<evidence type="ECO:0000256" key="1">
    <source>
        <dbReference type="ARBA" id="ARBA00004141"/>
    </source>
</evidence>
<dbReference type="Proteomes" id="UP000008080">
    <property type="component" value="Chromosome"/>
</dbReference>
<dbReference type="Pfam" id="PF00122">
    <property type="entry name" value="E1-E2_ATPase"/>
    <property type="match status" value="1"/>
</dbReference>
<sequence length="825" mass="89212">MKTTSFGNLKGLVYRSGGLIDSELAEQRSRFPANDIVEVTGNPWIEIFADTIKDPMIWFLVGVGLAFFLTGEVADGITLFVAVLPLLFMDAFLHWRTQASTAALRGDLSSSVKVYRNAVEVEVDSRDLVPGDLVLLRQGDVVPADGVFESLQGLQVDESVLTGESFPIVKKATPLEPFFRSCADEVRVPSEILGAAGTRVLTGHGTLRVIFTGASTSYGEIVRSVSRVPHERTPLQQAIGRLVQILIFLSVALCLILAMVRFNQGYGWLDALLSAATLAVAAIPEEFPVVFTFFLGVGVYRLAKKRALVRRAVSVENIGRVTHICTDKTGTITAGQLKLAHFEPSKGDVQTLLGTALASSSSESDPLDAAIKEVAQERGLTSKASLLVFPFTEDRKRETVISQEVGGPFVANIKGSPETIIGMSRLLSDEKSRWEGQVSQWARTGHKVIAVARKSSLAPFEQEPGAELEFCGLLAFEDPARPEVAGAMEYCRRNGIRVLMITGDHPETSAAIAKDAGLTIAEPVVVSAEDEPLKFQEEWLHRHADFLKNIDVVARCTPMQKLRIVLALKHFGELVAVTGDGVNDVPALKAADIGIAMGERGSRSAREVSSIILADDNFSTIINAIREGRQLFKNLKMSFEYLLLIHIPLVATAAVLPLAGYPLVYLPVHIVWLELVIHPTALLAFQAPSTGTRDEVNAPRIFSSFQVLCICLAGVAVAVLLGWGFVRALSEGASPERARSGVMALLTLWSAGVAVQLTRFKSEVAIIISTVTVLSSMALIQSSESLTFLRLAPLSLVEWSAGVVVVGLLTGILAWSRRLFQCIPG</sequence>
<keyword evidence="4" id="KW-0067">ATP-binding</keyword>
<dbReference type="Gene3D" id="1.20.1110.10">
    <property type="entry name" value="Calcium-transporting ATPase, transmembrane domain"/>
    <property type="match status" value="1"/>
</dbReference>
<keyword evidence="7 8" id="KW-0472">Membrane</keyword>
<dbReference type="eggNOG" id="COG0474">
    <property type="taxonomic scope" value="Bacteria"/>
</dbReference>
<dbReference type="TCDB" id="3.A.3.30.1">
    <property type="family name" value="the p-type atpase (p-atpase) superfamily"/>
</dbReference>
<feature type="transmembrane region" description="Helical" evidence="8">
    <location>
        <begin position="794"/>
        <end position="815"/>
    </location>
</feature>
<dbReference type="SUPFAM" id="SSF81653">
    <property type="entry name" value="Calcium ATPase, transduction domain A"/>
    <property type="match status" value="1"/>
</dbReference>
<dbReference type="InterPro" id="IPR004014">
    <property type="entry name" value="ATPase_P-typ_cation-transptr_N"/>
</dbReference>
<dbReference type="PANTHER" id="PTHR42861">
    <property type="entry name" value="CALCIUM-TRANSPORTING ATPASE"/>
    <property type="match status" value="1"/>
</dbReference>
<feature type="transmembrane region" description="Helical" evidence="8">
    <location>
        <begin position="664"/>
        <end position="685"/>
    </location>
</feature>
<dbReference type="InterPro" id="IPR023298">
    <property type="entry name" value="ATPase_P-typ_TM_dom_sf"/>
</dbReference>
<dbReference type="Pfam" id="PF00702">
    <property type="entry name" value="Hydrolase"/>
    <property type="match status" value="1"/>
</dbReference>
<organism evidence="11 12">
    <name type="scientific">Bdellovibrio bacteriovorus (strain ATCC 15356 / DSM 50701 / NCIMB 9529 / HD100)</name>
    <dbReference type="NCBI Taxonomy" id="264462"/>
    <lineage>
        <taxon>Bacteria</taxon>
        <taxon>Pseudomonadati</taxon>
        <taxon>Bdellovibrionota</taxon>
        <taxon>Bdellovibrionia</taxon>
        <taxon>Bdellovibrionales</taxon>
        <taxon>Pseudobdellovibrionaceae</taxon>
        <taxon>Bdellovibrio</taxon>
    </lineage>
</organism>
<dbReference type="SUPFAM" id="SSF81660">
    <property type="entry name" value="Metal cation-transporting ATPase, ATP-binding domain N"/>
    <property type="match status" value="1"/>
</dbReference>
<keyword evidence="3" id="KW-0547">Nucleotide-binding</keyword>
<feature type="transmembrane region" description="Helical" evidence="8">
    <location>
        <begin position="272"/>
        <end position="300"/>
    </location>
</feature>
<dbReference type="InterPro" id="IPR018303">
    <property type="entry name" value="ATPase_P-typ_P_site"/>
</dbReference>
<dbReference type="InterPro" id="IPR023214">
    <property type="entry name" value="HAD_sf"/>
</dbReference>
<dbReference type="InterPro" id="IPR059000">
    <property type="entry name" value="ATPase_P-type_domA"/>
</dbReference>
<reference evidence="11 12" key="1">
    <citation type="journal article" date="2004" name="Science">
        <title>A predator unmasked: life cycle of Bdellovibrio bacteriovorus from a genomic perspective.</title>
        <authorList>
            <person name="Rendulic S."/>
            <person name="Jagtap P."/>
            <person name="Rosinus A."/>
            <person name="Eppinger M."/>
            <person name="Baar C."/>
            <person name="Lanz C."/>
            <person name="Keller H."/>
            <person name="Lambert C."/>
            <person name="Evans K.J."/>
            <person name="Goesmann A."/>
            <person name="Meyer F."/>
            <person name="Sockett R.E."/>
            <person name="Schuster S.C."/>
        </authorList>
    </citation>
    <scope>NUCLEOTIDE SEQUENCE [LARGE SCALE GENOMIC DNA]</scope>
    <source>
        <strain evidence="12">ATCC 15356 / DSM 50701 / NCIMB 9529 / HD100</strain>
    </source>
</reference>
<dbReference type="SFLD" id="SFLDG00002">
    <property type="entry name" value="C1.7:_P-type_atpase_like"/>
    <property type="match status" value="1"/>
</dbReference>
<dbReference type="InterPro" id="IPR023299">
    <property type="entry name" value="ATPase_P-typ_cyto_dom_N"/>
</dbReference>
<dbReference type="STRING" id="264462.Bd0916"/>
<keyword evidence="5" id="KW-1278">Translocase</keyword>
<dbReference type="InterPro" id="IPR001757">
    <property type="entry name" value="P_typ_ATPase"/>
</dbReference>
<feature type="domain" description="P-type ATPase A" evidence="9">
    <location>
        <begin position="109"/>
        <end position="225"/>
    </location>
</feature>
<feature type="transmembrane region" description="Helical" evidence="8">
    <location>
        <begin position="738"/>
        <end position="757"/>
    </location>
</feature>
<evidence type="ECO:0000259" key="10">
    <source>
        <dbReference type="Pfam" id="PF00690"/>
    </source>
</evidence>
<dbReference type="InterPro" id="IPR044492">
    <property type="entry name" value="P_typ_ATPase_HD_dom"/>
</dbReference>
<evidence type="ECO:0000256" key="5">
    <source>
        <dbReference type="ARBA" id="ARBA00022967"/>
    </source>
</evidence>
<evidence type="ECO:0000256" key="6">
    <source>
        <dbReference type="ARBA" id="ARBA00022989"/>
    </source>
</evidence>
<gene>
    <name evidence="11" type="primary">pacL</name>
    <name evidence="11" type="ordered locus">Bd0916</name>
</gene>
<dbReference type="InterPro" id="IPR008250">
    <property type="entry name" value="ATPase_P-typ_transduc_dom_A_sf"/>
</dbReference>
<feature type="transmembrane region" description="Helical" evidence="8">
    <location>
        <begin position="77"/>
        <end position="95"/>
    </location>
</feature>
<dbReference type="SFLD" id="SFLDF00027">
    <property type="entry name" value="p-type_atpase"/>
    <property type="match status" value="1"/>
</dbReference>
<dbReference type="PRINTS" id="PR00120">
    <property type="entry name" value="HATPASE"/>
</dbReference>
<evidence type="ECO:0000259" key="9">
    <source>
        <dbReference type="Pfam" id="PF00122"/>
    </source>
</evidence>
<evidence type="ECO:0000256" key="3">
    <source>
        <dbReference type="ARBA" id="ARBA00022741"/>
    </source>
</evidence>
<keyword evidence="2 8" id="KW-0812">Transmembrane</keyword>